<dbReference type="AlphaFoldDB" id="X0X2J0"/>
<organism evidence="1">
    <name type="scientific">marine sediment metagenome</name>
    <dbReference type="NCBI Taxonomy" id="412755"/>
    <lineage>
        <taxon>unclassified sequences</taxon>
        <taxon>metagenomes</taxon>
        <taxon>ecological metagenomes</taxon>
    </lineage>
</organism>
<proteinExistence type="predicted"/>
<reference evidence="1" key="1">
    <citation type="journal article" date="2014" name="Front. Microbiol.">
        <title>High frequency of phylogenetically diverse reductive dehalogenase-homologous genes in deep subseafloor sedimentary metagenomes.</title>
        <authorList>
            <person name="Kawai M."/>
            <person name="Futagami T."/>
            <person name="Toyoda A."/>
            <person name="Takaki Y."/>
            <person name="Nishi S."/>
            <person name="Hori S."/>
            <person name="Arai W."/>
            <person name="Tsubouchi T."/>
            <person name="Morono Y."/>
            <person name="Uchiyama I."/>
            <person name="Ito T."/>
            <person name="Fujiyama A."/>
            <person name="Inagaki F."/>
            <person name="Takami H."/>
        </authorList>
    </citation>
    <scope>NUCLEOTIDE SEQUENCE</scope>
    <source>
        <strain evidence="1">Expedition CK06-06</strain>
    </source>
</reference>
<protein>
    <submittedName>
        <fullName evidence="1">Uncharacterized protein</fullName>
    </submittedName>
</protein>
<dbReference type="EMBL" id="BARS01045848">
    <property type="protein sequence ID" value="GAG37240.1"/>
    <property type="molecule type" value="Genomic_DNA"/>
</dbReference>
<accession>X0X2J0</accession>
<gene>
    <name evidence="1" type="ORF">S01H1_69097</name>
</gene>
<evidence type="ECO:0000313" key="1">
    <source>
        <dbReference type="EMBL" id="GAG37240.1"/>
    </source>
</evidence>
<name>X0X2J0_9ZZZZ</name>
<sequence length="42" mass="5098">MRSKNPIMEFKFKRNKTGIFLEPVPNNLINNNLKKKIRRIKK</sequence>
<comment type="caution">
    <text evidence="1">The sequence shown here is derived from an EMBL/GenBank/DDBJ whole genome shotgun (WGS) entry which is preliminary data.</text>
</comment>